<keyword evidence="2" id="KW-1185">Reference proteome</keyword>
<accession>A0A183U281</accession>
<dbReference type="EMBL" id="UYWY01002717">
    <property type="protein sequence ID" value="VDM28318.1"/>
    <property type="molecule type" value="Genomic_DNA"/>
</dbReference>
<evidence type="ECO:0000313" key="3">
    <source>
        <dbReference type="WBParaSite" id="TCNE_0000260101-mRNA-1"/>
    </source>
</evidence>
<proteinExistence type="predicted"/>
<dbReference type="WBParaSite" id="TCNE_0000260101-mRNA-1">
    <property type="protein sequence ID" value="TCNE_0000260101-mRNA-1"/>
    <property type="gene ID" value="TCNE_0000260101"/>
</dbReference>
<reference evidence="3" key="1">
    <citation type="submission" date="2016-06" db="UniProtKB">
        <authorList>
            <consortium name="WormBaseParasite"/>
        </authorList>
    </citation>
    <scope>IDENTIFICATION</scope>
</reference>
<evidence type="ECO:0000313" key="1">
    <source>
        <dbReference type="EMBL" id="VDM28318.1"/>
    </source>
</evidence>
<evidence type="ECO:0000313" key="2">
    <source>
        <dbReference type="Proteomes" id="UP000050794"/>
    </source>
</evidence>
<protein>
    <submittedName>
        <fullName evidence="1 3">Uncharacterized protein</fullName>
    </submittedName>
</protein>
<sequence length="155" mass="18618">MLSVIFEKNGYTCDQIGQIFCGNSQQKEKHFSSTVKLNCCDIFVQTYVLLRGRRFLMKSLYQRSNDEMDKLVFYMNDMPNVIHNQIKFQVLVQYYDRSQNVGEDLFVALRSHYYLNRYDWNRMGFRLKEIQLSSSSHSCSDSVYNQRNQSFFQRY</sequence>
<organism evidence="2 3">
    <name type="scientific">Toxocara canis</name>
    <name type="common">Canine roundworm</name>
    <dbReference type="NCBI Taxonomy" id="6265"/>
    <lineage>
        <taxon>Eukaryota</taxon>
        <taxon>Metazoa</taxon>
        <taxon>Ecdysozoa</taxon>
        <taxon>Nematoda</taxon>
        <taxon>Chromadorea</taxon>
        <taxon>Rhabditida</taxon>
        <taxon>Spirurina</taxon>
        <taxon>Ascaridomorpha</taxon>
        <taxon>Ascaridoidea</taxon>
        <taxon>Toxocaridae</taxon>
        <taxon>Toxocara</taxon>
    </lineage>
</organism>
<dbReference type="AlphaFoldDB" id="A0A183U281"/>
<reference evidence="1 2" key="2">
    <citation type="submission" date="2018-11" db="EMBL/GenBank/DDBJ databases">
        <authorList>
            <consortium name="Pathogen Informatics"/>
        </authorList>
    </citation>
    <scope>NUCLEOTIDE SEQUENCE [LARGE SCALE GENOMIC DNA]</scope>
</reference>
<gene>
    <name evidence="1" type="ORF">TCNE_LOCUS2601</name>
</gene>
<name>A0A183U281_TOXCA</name>
<dbReference type="Proteomes" id="UP000050794">
    <property type="component" value="Unassembled WGS sequence"/>
</dbReference>